<accession>A0A420I6Y5</accession>
<dbReference type="AlphaFoldDB" id="A0A420I6Y5"/>
<dbReference type="Proteomes" id="UP000285405">
    <property type="component" value="Unassembled WGS sequence"/>
</dbReference>
<evidence type="ECO:0000313" key="2">
    <source>
        <dbReference type="Proteomes" id="UP000285405"/>
    </source>
</evidence>
<proteinExistence type="predicted"/>
<organism evidence="1 2">
    <name type="scientific">Golovinomyces cichoracearum</name>
    <dbReference type="NCBI Taxonomy" id="62708"/>
    <lineage>
        <taxon>Eukaryota</taxon>
        <taxon>Fungi</taxon>
        <taxon>Dikarya</taxon>
        <taxon>Ascomycota</taxon>
        <taxon>Pezizomycotina</taxon>
        <taxon>Leotiomycetes</taxon>
        <taxon>Erysiphales</taxon>
        <taxon>Erysiphaceae</taxon>
        <taxon>Golovinomyces</taxon>
    </lineage>
</organism>
<sequence length="65" mass="7818">MPARIETTIKWCEDSTIKYKNSRLQNEEIWEITYDDFNECCSFGYFVFSDQFVCVSQVLRVEFDV</sequence>
<comment type="caution">
    <text evidence="1">The sequence shown here is derived from an EMBL/GenBank/DDBJ whole genome shotgun (WGS) entry which is preliminary data.</text>
</comment>
<evidence type="ECO:0000313" key="1">
    <source>
        <dbReference type="EMBL" id="RKF65470.1"/>
    </source>
</evidence>
<name>A0A420I6Y5_9PEZI</name>
<reference evidence="1 2" key="1">
    <citation type="journal article" date="2018" name="BMC Genomics">
        <title>Comparative genome analyses reveal sequence features reflecting distinct modes of host-adaptation between dicot and monocot powdery mildew.</title>
        <authorList>
            <person name="Wu Y."/>
            <person name="Ma X."/>
            <person name="Pan Z."/>
            <person name="Kale S.D."/>
            <person name="Song Y."/>
            <person name="King H."/>
            <person name="Zhang Q."/>
            <person name="Presley C."/>
            <person name="Deng X."/>
            <person name="Wei C.I."/>
            <person name="Xiao S."/>
        </authorList>
    </citation>
    <scope>NUCLEOTIDE SEQUENCE [LARGE SCALE GENOMIC DNA]</scope>
    <source>
        <strain evidence="1">UCSC1</strain>
    </source>
</reference>
<gene>
    <name evidence="1" type="ORF">GcC1_120027</name>
</gene>
<protein>
    <submittedName>
        <fullName evidence="1">Uncharacterized protein</fullName>
    </submittedName>
</protein>
<dbReference type="EMBL" id="MCBR01012057">
    <property type="protein sequence ID" value="RKF65470.1"/>
    <property type="molecule type" value="Genomic_DNA"/>
</dbReference>